<dbReference type="EMBL" id="CP095043">
    <property type="protein sequence ID" value="UOQ61653.1"/>
    <property type="molecule type" value="Genomic_DNA"/>
</dbReference>
<dbReference type="RefSeq" id="WP_244688293.1">
    <property type="nucleotide sequence ID" value="NZ_CP095043.1"/>
</dbReference>
<organism evidence="1 2">
    <name type="scientific">Leucobacter rhizosphaerae</name>
    <dbReference type="NCBI Taxonomy" id="2932245"/>
    <lineage>
        <taxon>Bacteria</taxon>
        <taxon>Bacillati</taxon>
        <taxon>Actinomycetota</taxon>
        <taxon>Actinomycetes</taxon>
        <taxon>Micrococcales</taxon>
        <taxon>Microbacteriaceae</taxon>
        <taxon>Leucobacter</taxon>
    </lineage>
</organism>
<dbReference type="InterPro" id="IPR010310">
    <property type="entry name" value="T7SS_ESAT-6-like"/>
</dbReference>
<dbReference type="InterPro" id="IPR036689">
    <property type="entry name" value="ESAT-6-like_sf"/>
</dbReference>
<dbReference type="SUPFAM" id="SSF140453">
    <property type="entry name" value="EsxAB dimer-like"/>
    <property type="match status" value="1"/>
</dbReference>
<keyword evidence="2" id="KW-1185">Reference proteome</keyword>
<dbReference type="Pfam" id="PF06013">
    <property type="entry name" value="WXG100"/>
    <property type="match status" value="1"/>
</dbReference>
<sequence>MANITVSYGEMESAASDIGSGREEITHILLRMKALIGRLVTSGFVTDQASGKFDEAFGSYTAHANGVIDQLTEIQRFITSTAALLRDTDSQIAARIS</sequence>
<evidence type="ECO:0000313" key="1">
    <source>
        <dbReference type="EMBL" id="UOQ61653.1"/>
    </source>
</evidence>
<accession>A0ABY4FZD6</accession>
<dbReference type="Gene3D" id="1.10.287.1060">
    <property type="entry name" value="ESAT-6-like"/>
    <property type="match status" value="1"/>
</dbReference>
<gene>
    <name evidence="1" type="ORF">MUN76_06765</name>
</gene>
<reference evidence="1 2" key="1">
    <citation type="submission" date="2022-04" db="EMBL/GenBank/DDBJ databases">
        <title>Leucobacter sp. isolated from rhizosphere of onion.</title>
        <authorList>
            <person name="Won M."/>
            <person name="Lee C.-M."/>
            <person name="Woen H.-Y."/>
            <person name="Kwon S.-W."/>
        </authorList>
    </citation>
    <scope>NUCLEOTIDE SEQUENCE [LARGE SCALE GENOMIC DNA]</scope>
    <source>
        <strain evidence="1 2">H25R-14</strain>
    </source>
</reference>
<proteinExistence type="predicted"/>
<protein>
    <submittedName>
        <fullName evidence="1">WXG100 family type VII secretion target</fullName>
    </submittedName>
</protein>
<evidence type="ECO:0000313" key="2">
    <source>
        <dbReference type="Proteomes" id="UP000831775"/>
    </source>
</evidence>
<name>A0ABY4FZD6_9MICO</name>
<dbReference type="Proteomes" id="UP000831775">
    <property type="component" value="Chromosome"/>
</dbReference>